<name>A0A8B6M780_METTU</name>
<keyword evidence="1" id="KW-0732">Signal</keyword>
<dbReference type="RefSeq" id="WP_174512311.1">
    <property type="nucleotide sequence ID" value="NZ_CABFMQ020000077.1"/>
</dbReference>
<feature type="signal peptide" evidence="1">
    <location>
        <begin position="1"/>
        <end position="19"/>
    </location>
</feature>
<evidence type="ECO:0000313" key="3">
    <source>
        <dbReference type="EMBL" id="VTZ50170.1"/>
    </source>
</evidence>
<proteinExistence type="predicted"/>
<dbReference type="Proteomes" id="UP000485880">
    <property type="component" value="Unassembled WGS sequence"/>
</dbReference>
<evidence type="ECO:0000313" key="4">
    <source>
        <dbReference type="Proteomes" id="UP000485880"/>
    </source>
</evidence>
<evidence type="ECO:0000256" key="1">
    <source>
        <dbReference type="SAM" id="SignalP"/>
    </source>
</evidence>
<feature type="domain" description="Peptidoglycan binding-like" evidence="2">
    <location>
        <begin position="47"/>
        <end position="93"/>
    </location>
</feature>
<sequence>MRASAAVILLIIWCLPASALSPSASYADAERAFSQLSIGERFLFKVLLTTAGYWPAVADADFSRRLFDATTHYQADNGLPATGVIDKELLARLYRNGAPLLKMWGFQQVAHPYRGHPIWVPMGLGLVAERDKNGLTWRDPEKRVWVTYDWLPGVNLAAAYNAVLAKVVADGGQISFQVLKSDYFVVSSATNGLDSYIRCQSDRPDALWLSIFWLHDASDLHMERAATLMSGSFASAMSGAPFANIPQLPP</sequence>
<dbReference type="InterPro" id="IPR036366">
    <property type="entry name" value="PGBDSf"/>
</dbReference>
<gene>
    <name evidence="3" type="ORF">MPC4_200054</name>
</gene>
<keyword evidence="4" id="KW-1185">Reference proteome</keyword>
<feature type="chain" id="PRO_5032387461" evidence="1">
    <location>
        <begin position="20"/>
        <end position="250"/>
    </location>
</feature>
<dbReference type="Pfam" id="PF01471">
    <property type="entry name" value="PG_binding_1"/>
    <property type="match status" value="1"/>
</dbReference>
<dbReference type="EMBL" id="CABFMQ020000077">
    <property type="protein sequence ID" value="VTZ50170.1"/>
    <property type="molecule type" value="Genomic_DNA"/>
</dbReference>
<dbReference type="InterPro" id="IPR002477">
    <property type="entry name" value="Peptidoglycan-bd-like"/>
</dbReference>
<organism evidence="3 4">
    <name type="scientific">Methylocella tundrae</name>
    <dbReference type="NCBI Taxonomy" id="227605"/>
    <lineage>
        <taxon>Bacteria</taxon>
        <taxon>Pseudomonadati</taxon>
        <taxon>Pseudomonadota</taxon>
        <taxon>Alphaproteobacteria</taxon>
        <taxon>Hyphomicrobiales</taxon>
        <taxon>Beijerinckiaceae</taxon>
        <taxon>Methylocella</taxon>
    </lineage>
</organism>
<dbReference type="InterPro" id="IPR036365">
    <property type="entry name" value="PGBD-like_sf"/>
</dbReference>
<comment type="caution">
    <text evidence="3">The sequence shown here is derived from an EMBL/GenBank/DDBJ whole genome shotgun (WGS) entry which is preliminary data.</text>
</comment>
<dbReference type="SUPFAM" id="SSF47090">
    <property type="entry name" value="PGBD-like"/>
    <property type="match status" value="1"/>
</dbReference>
<accession>A0A8B6M780</accession>
<dbReference type="AlphaFoldDB" id="A0A8B6M780"/>
<protein>
    <submittedName>
        <fullName evidence="3">Peptidoglycan-binding domain 1 protein</fullName>
    </submittedName>
</protein>
<dbReference type="Gene3D" id="1.10.101.10">
    <property type="entry name" value="PGBD-like superfamily/PGBD"/>
    <property type="match status" value="1"/>
</dbReference>
<reference evidence="3 4" key="1">
    <citation type="submission" date="2019-05" db="EMBL/GenBank/DDBJ databases">
        <authorList>
            <person name="Farhan Ul Haque M."/>
        </authorList>
    </citation>
    <scope>NUCLEOTIDE SEQUENCE [LARGE SCALE GENOMIC DNA]</scope>
    <source>
        <strain evidence="3">2</strain>
    </source>
</reference>
<evidence type="ECO:0000259" key="2">
    <source>
        <dbReference type="Pfam" id="PF01471"/>
    </source>
</evidence>